<dbReference type="InterPro" id="IPR006311">
    <property type="entry name" value="TAT_signal"/>
</dbReference>
<dbReference type="PROSITE" id="PS51318">
    <property type="entry name" value="TAT"/>
    <property type="match status" value="1"/>
</dbReference>
<dbReference type="EMBL" id="VXLC01000021">
    <property type="protein sequence ID" value="KAA8884274.1"/>
    <property type="molecule type" value="Genomic_DNA"/>
</dbReference>
<gene>
    <name evidence="1" type="ORF">F3087_34180</name>
</gene>
<name>A0A5N0E7X6_9NOCA</name>
<dbReference type="Proteomes" id="UP000323876">
    <property type="component" value="Unassembled WGS sequence"/>
</dbReference>
<dbReference type="RefSeq" id="WP_150406253.1">
    <property type="nucleotide sequence ID" value="NZ_VXLC01000021.1"/>
</dbReference>
<evidence type="ECO:0000313" key="2">
    <source>
        <dbReference type="Proteomes" id="UP000323876"/>
    </source>
</evidence>
<reference evidence="1 2" key="1">
    <citation type="submission" date="2019-09" db="EMBL/GenBank/DDBJ databases">
        <authorList>
            <person name="Wang X."/>
        </authorList>
    </citation>
    <scope>NUCLEOTIDE SEQUENCE [LARGE SCALE GENOMIC DNA]</scope>
    <source>
        <strain evidence="1 2">CICC 11023</strain>
    </source>
</reference>
<evidence type="ECO:0000313" key="1">
    <source>
        <dbReference type="EMBL" id="KAA8884274.1"/>
    </source>
</evidence>
<dbReference type="OrthoDB" id="5148901at2"/>
<protein>
    <submittedName>
        <fullName evidence="1">Uncharacterized protein</fullName>
    </submittedName>
</protein>
<keyword evidence="2" id="KW-1185">Reference proteome</keyword>
<accession>A0A5N0E7X6</accession>
<comment type="caution">
    <text evidence="1">The sequence shown here is derived from an EMBL/GenBank/DDBJ whole genome shotgun (WGS) entry which is preliminary data.</text>
</comment>
<organism evidence="1 2">
    <name type="scientific">Nocardia colli</name>
    <dbReference type="NCBI Taxonomy" id="2545717"/>
    <lineage>
        <taxon>Bacteria</taxon>
        <taxon>Bacillati</taxon>
        <taxon>Actinomycetota</taxon>
        <taxon>Actinomycetes</taxon>
        <taxon>Mycobacteriales</taxon>
        <taxon>Nocardiaceae</taxon>
        <taxon>Nocardia</taxon>
    </lineage>
</organism>
<proteinExistence type="predicted"/>
<dbReference type="AlphaFoldDB" id="A0A5N0E7X6"/>
<sequence length="204" mass="21970">MTTSDVSLTPRRNLLRLAVGVGIAAVAAPLLIENAAPASATQRLWRRCGRCSGLWFSGNGTRGGCPAGDILDGGHHDDGTGDFILKETPDGGQGQSDWFWCRNCQGLWFQGNGGFGVCPSPDRLPGHTSWGSGNYRLEDITNRDAPGGNTNWRWCRKCFGLYYNGATPGASGLCPADHQHHDVVGSGNYLLRDPDSTRLPRPPY</sequence>